<dbReference type="EMBL" id="SNTY01000047">
    <property type="protein sequence ID" value="TEU24981.1"/>
    <property type="molecule type" value="Genomic_DNA"/>
</dbReference>
<evidence type="ECO:0000256" key="1">
    <source>
        <dbReference type="SAM" id="SignalP"/>
    </source>
</evidence>
<dbReference type="OrthoDB" id="6717092at2"/>
<dbReference type="Proteomes" id="UP000297834">
    <property type="component" value="Unassembled WGS sequence"/>
</dbReference>
<gene>
    <name evidence="2" type="ORF">E2B99_10495</name>
</gene>
<feature type="signal peptide" evidence="1">
    <location>
        <begin position="1"/>
        <end position="17"/>
    </location>
</feature>
<keyword evidence="1" id="KW-0732">Signal</keyword>
<comment type="caution">
    <text evidence="2">The sequence shown here is derived from an EMBL/GenBank/DDBJ whole genome shotgun (WGS) entry which is preliminary data.</text>
</comment>
<dbReference type="AlphaFoldDB" id="A0A4Y7XAE5"/>
<sequence>MMQKTKLSLMITTGLLAAALTGCGGSGDDLGPAVQDQPGGHLFGYYAESLDVNDPDPTVGGIYVDAPGGTGKIKGRMSFRYFDCQGGGVSSLPVSGSKFTSYITGAAEGDLDSDSSNYDTRKIALSFKVDYKRSDNRYDGDYTVNANDKNDERTINDCGITGDQTFTLARKGSLTLYPENTVFPTNFDIKQLNRIISWSNAPTSARKVLVNVINEAAIGDSNSNGIIYQQVANDLRLLATAIPANMVESGKEYILVVQLFDENNKPVAFKRIKTTF</sequence>
<dbReference type="RefSeq" id="WP_134244897.1">
    <property type="nucleotide sequence ID" value="NZ_SNTY01000047.1"/>
</dbReference>
<accession>A0A4Y7XAE5</accession>
<feature type="chain" id="PRO_5021328037" description="Lipoprotein" evidence="1">
    <location>
        <begin position="18"/>
        <end position="276"/>
    </location>
</feature>
<proteinExistence type="predicted"/>
<evidence type="ECO:0000313" key="2">
    <source>
        <dbReference type="EMBL" id="TEU24981.1"/>
    </source>
</evidence>
<protein>
    <recommendedName>
        <fullName evidence="4">Lipoprotein</fullName>
    </recommendedName>
</protein>
<reference evidence="2 3" key="1">
    <citation type="submission" date="2019-03" db="EMBL/GenBank/DDBJ databases">
        <title>Alkanindiges illinoisensis: a potential pathogenic isolated from ascites of a gastric cancer patient with abdominal metastasis.</title>
        <authorList>
            <person name="Hu X."/>
            <person name="Yang B."/>
            <person name="Yan X."/>
            <person name="Lin L."/>
            <person name="Zhao H."/>
            <person name="Zhou F."/>
            <person name="Su B."/>
            <person name="Chen J."/>
            <person name="Rui Y."/>
            <person name="Wang Q."/>
            <person name="Zheng L."/>
        </authorList>
    </citation>
    <scope>NUCLEOTIDE SEQUENCE [LARGE SCALE GENOMIC DNA]</scope>
    <source>
        <strain evidence="2 3">NFYY 23406</strain>
    </source>
</reference>
<evidence type="ECO:0000313" key="3">
    <source>
        <dbReference type="Proteomes" id="UP000297834"/>
    </source>
</evidence>
<name>A0A4Y7XAE5_9GAMM</name>
<dbReference type="PROSITE" id="PS51257">
    <property type="entry name" value="PROKAR_LIPOPROTEIN"/>
    <property type="match status" value="1"/>
</dbReference>
<organism evidence="2 3">
    <name type="scientific">Alkanindiges illinoisensis</name>
    <dbReference type="NCBI Taxonomy" id="197183"/>
    <lineage>
        <taxon>Bacteria</taxon>
        <taxon>Pseudomonadati</taxon>
        <taxon>Pseudomonadota</taxon>
        <taxon>Gammaproteobacteria</taxon>
        <taxon>Moraxellales</taxon>
        <taxon>Moraxellaceae</taxon>
        <taxon>Alkanindiges</taxon>
    </lineage>
</organism>
<evidence type="ECO:0008006" key="4">
    <source>
        <dbReference type="Google" id="ProtNLM"/>
    </source>
</evidence>
<keyword evidence="3" id="KW-1185">Reference proteome</keyword>